<organism evidence="2 3">
    <name type="scientific">Candidatus Daviesbacteria bacterium RIFCSPHIGHO2_12_FULL_37_11</name>
    <dbReference type="NCBI Taxonomy" id="1797777"/>
    <lineage>
        <taxon>Bacteria</taxon>
        <taxon>Candidatus Daviesiibacteriota</taxon>
    </lineage>
</organism>
<feature type="transmembrane region" description="Helical" evidence="1">
    <location>
        <begin position="83"/>
        <end position="110"/>
    </location>
</feature>
<dbReference type="Pfam" id="PF18895">
    <property type="entry name" value="T4SS_pilin"/>
    <property type="match status" value="1"/>
</dbReference>
<proteinExistence type="predicted"/>
<dbReference type="AlphaFoldDB" id="A0A1F5KBY2"/>
<sequence length="112" mass="11997">MLLAQDPRSVFGTIKAPNEILPLIQKGGEGAGGISLVLNNLITLIYIFAGIFFVFMILWGAFQWLTSGGEKEAVAAARGRITNAVIGIILFAVAFAIIQIVGTFTGFTFFTQ</sequence>
<keyword evidence="1" id="KW-0812">Transmembrane</keyword>
<keyword evidence="1" id="KW-0472">Membrane</keyword>
<comment type="caution">
    <text evidence="2">The sequence shown here is derived from an EMBL/GenBank/DDBJ whole genome shotgun (WGS) entry which is preliminary data.</text>
</comment>
<feature type="transmembrane region" description="Helical" evidence="1">
    <location>
        <begin position="41"/>
        <end position="62"/>
    </location>
</feature>
<gene>
    <name evidence="2" type="ORF">A3F00_00475</name>
</gene>
<evidence type="ECO:0000313" key="2">
    <source>
        <dbReference type="EMBL" id="OGE38447.1"/>
    </source>
</evidence>
<reference evidence="2 3" key="1">
    <citation type="journal article" date="2016" name="Nat. Commun.">
        <title>Thousands of microbial genomes shed light on interconnected biogeochemical processes in an aquifer system.</title>
        <authorList>
            <person name="Anantharaman K."/>
            <person name="Brown C.T."/>
            <person name="Hug L.A."/>
            <person name="Sharon I."/>
            <person name="Castelle C.J."/>
            <person name="Probst A.J."/>
            <person name="Thomas B.C."/>
            <person name="Singh A."/>
            <person name="Wilkins M.J."/>
            <person name="Karaoz U."/>
            <person name="Brodie E.L."/>
            <person name="Williams K.H."/>
            <person name="Hubbard S.S."/>
            <person name="Banfield J.F."/>
        </authorList>
    </citation>
    <scope>NUCLEOTIDE SEQUENCE [LARGE SCALE GENOMIC DNA]</scope>
</reference>
<name>A0A1F5KBY2_9BACT</name>
<evidence type="ECO:0000313" key="3">
    <source>
        <dbReference type="Proteomes" id="UP000176527"/>
    </source>
</evidence>
<accession>A0A1F5KBY2</accession>
<dbReference type="InterPro" id="IPR043993">
    <property type="entry name" value="T4SS_pilin"/>
</dbReference>
<protein>
    <submittedName>
        <fullName evidence="2">Uncharacterized protein</fullName>
    </submittedName>
</protein>
<dbReference type="EMBL" id="MFDE01000020">
    <property type="protein sequence ID" value="OGE38447.1"/>
    <property type="molecule type" value="Genomic_DNA"/>
</dbReference>
<evidence type="ECO:0000256" key="1">
    <source>
        <dbReference type="SAM" id="Phobius"/>
    </source>
</evidence>
<keyword evidence="1" id="KW-1133">Transmembrane helix</keyword>
<dbReference type="Proteomes" id="UP000176527">
    <property type="component" value="Unassembled WGS sequence"/>
</dbReference>